<sequence length="127" mass="14799">MKLIIYITAQTVIYQFDANSNLLDDWQGKSNFFTCGMFKYFGSNGSNNISRIFLDIDPHSHYRVDVEVLSYKVPKFYIDNALAHQEIQMPPYEDQICGKSLFDSIIIISIFGQHNRRTLWVSICLVY</sequence>
<evidence type="ECO:0000313" key="1">
    <source>
        <dbReference type="EMBL" id="CAD8209798.1"/>
    </source>
</evidence>
<comment type="caution">
    <text evidence="1">The sequence shown here is derived from an EMBL/GenBank/DDBJ whole genome shotgun (WGS) entry which is preliminary data.</text>
</comment>
<protein>
    <submittedName>
        <fullName evidence="1">Uncharacterized protein</fullName>
    </submittedName>
</protein>
<name>A0A8S1Y9B5_9CILI</name>
<evidence type="ECO:0000313" key="2">
    <source>
        <dbReference type="Proteomes" id="UP000689195"/>
    </source>
</evidence>
<dbReference type="EMBL" id="CAJJDO010000156">
    <property type="protein sequence ID" value="CAD8209798.1"/>
    <property type="molecule type" value="Genomic_DNA"/>
</dbReference>
<keyword evidence="2" id="KW-1185">Reference proteome</keyword>
<dbReference type="OrthoDB" id="311881at2759"/>
<organism evidence="1 2">
    <name type="scientific">Paramecium pentaurelia</name>
    <dbReference type="NCBI Taxonomy" id="43138"/>
    <lineage>
        <taxon>Eukaryota</taxon>
        <taxon>Sar</taxon>
        <taxon>Alveolata</taxon>
        <taxon>Ciliophora</taxon>
        <taxon>Intramacronucleata</taxon>
        <taxon>Oligohymenophorea</taxon>
        <taxon>Peniculida</taxon>
        <taxon>Parameciidae</taxon>
        <taxon>Paramecium</taxon>
    </lineage>
</organism>
<dbReference type="Proteomes" id="UP000689195">
    <property type="component" value="Unassembled WGS sequence"/>
</dbReference>
<reference evidence="1" key="1">
    <citation type="submission" date="2021-01" db="EMBL/GenBank/DDBJ databases">
        <authorList>
            <consortium name="Genoscope - CEA"/>
            <person name="William W."/>
        </authorList>
    </citation>
    <scope>NUCLEOTIDE SEQUENCE</scope>
</reference>
<proteinExistence type="predicted"/>
<gene>
    <name evidence="1" type="ORF">PPENT_87.1.T1560043</name>
</gene>
<dbReference type="AlphaFoldDB" id="A0A8S1Y9B5"/>
<accession>A0A8S1Y9B5</accession>